<evidence type="ECO:0000313" key="3">
    <source>
        <dbReference type="Proteomes" id="UP000481153"/>
    </source>
</evidence>
<sequence>MDSPRALASLHDEMPSPHHSELVEAYREKISSMEKRRTQPDFEDHEAALAHQHAGEKAARRQNERPPVLEKTVMAGTTQPQLVKKTPLHLKQPAQCNF</sequence>
<accession>A0A6G0WV59</accession>
<organism evidence="2 3">
    <name type="scientific">Aphanomyces euteiches</name>
    <dbReference type="NCBI Taxonomy" id="100861"/>
    <lineage>
        <taxon>Eukaryota</taxon>
        <taxon>Sar</taxon>
        <taxon>Stramenopiles</taxon>
        <taxon>Oomycota</taxon>
        <taxon>Saprolegniomycetes</taxon>
        <taxon>Saprolegniales</taxon>
        <taxon>Verrucalvaceae</taxon>
        <taxon>Aphanomyces</taxon>
    </lineage>
</organism>
<feature type="region of interest" description="Disordered" evidence="1">
    <location>
        <begin position="1"/>
        <end position="20"/>
    </location>
</feature>
<dbReference type="AlphaFoldDB" id="A0A6G0WV59"/>
<keyword evidence="3" id="KW-1185">Reference proteome</keyword>
<comment type="caution">
    <text evidence="2">The sequence shown here is derived from an EMBL/GenBank/DDBJ whole genome shotgun (WGS) entry which is preliminary data.</text>
</comment>
<proteinExistence type="predicted"/>
<dbReference type="EMBL" id="VJMJ01000143">
    <property type="protein sequence ID" value="KAF0731432.1"/>
    <property type="molecule type" value="Genomic_DNA"/>
</dbReference>
<protein>
    <submittedName>
        <fullName evidence="2">Uncharacterized protein</fullName>
    </submittedName>
</protein>
<feature type="compositionally biased region" description="Basic and acidic residues" evidence="1">
    <location>
        <begin position="10"/>
        <end position="20"/>
    </location>
</feature>
<reference evidence="2 3" key="1">
    <citation type="submission" date="2019-07" db="EMBL/GenBank/DDBJ databases">
        <title>Genomics analysis of Aphanomyces spp. identifies a new class of oomycete effector associated with host adaptation.</title>
        <authorList>
            <person name="Gaulin E."/>
        </authorList>
    </citation>
    <scope>NUCLEOTIDE SEQUENCE [LARGE SCALE GENOMIC DNA]</scope>
    <source>
        <strain evidence="2 3">ATCC 201684</strain>
    </source>
</reference>
<evidence type="ECO:0000256" key="1">
    <source>
        <dbReference type="SAM" id="MobiDB-lite"/>
    </source>
</evidence>
<feature type="compositionally biased region" description="Basic and acidic residues" evidence="1">
    <location>
        <begin position="31"/>
        <end position="68"/>
    </location>
</feature>
<name>A0A6G0WV59_9STRA</name>
<evidence type="ECO:0000313" key="2">
    <source>
        <dbReference type="EMBL" id="KAF0731432.1"/>
    </source>
</evidence>
<feature type="region of interest" description="Disordered" evidence="1">
    <location>
        <begin position="31"/>
        <end position="82"/>
    </location>
</feature>
<gene>
    <name evidence="2" type="ORF">Ae201684_011333</name>
</gene>
<dbReference type="Proteomes" id="UP000481153">
    <property type="component" value="Unassembled WGS sequence"/>
</dbReference>
<dbReference type="VEuPathDB" id="FungiDB:AeMF1_008368"/>